<feature type="domain" description="Homeobox" evidence="14">
    <location>
        <begin position="2533"/>
        <end position="2593"/>
    </location>
</feature>
<dbReference type="FunFam" id="1.10.10.60:FF:000064">
    <property type="entry name" value="Zinc finger homeobox protein 4"/>
    <property type="match status" value="1"/>
</dbReference>
<feature type="region of interest" description="Disordered" evidence="13">
    <location>
        <begin position="1757"/>
        <end position="1800"/>
    </location>
</feature>
<feature type="region of interest" description="Disordered" evidence="13">
    <location>
        <begin position="1661"/>
        <end position="1683"/>
    </location>
</feature>
<dbReference type="InterPro" id="IPR036236">
    <property type="entry name" value="Znf_C2H2_sf"/>
</dbReference>
<evidence type="ECO:0000256" key="3">
    <source>
        <dbReference type="ARBA" id="ARBA00022723"/>
    </source>
</evidence>
<feature type="compositionally biased region" description="Pro residues" evidence="13">
    <location>
        <begin position="595"/>
        <end position="607"/>
    </location>
</feature>
<feature type="domain" description="Homeobox" evidence="14">
    <location>
        <begin position="2755"/>
        <end position="2815"/>
    </location>
</feature>
<evidence type="ECO:0008006" key="18">
    <source>
        <dbReference type="Google" id="ProtNLM"/>
    </source>
</evidence>
<feature type="region of interest" description="Disordered" evidence="13">
    <location>
        <begin position="587"/>
        <end position="611"/>
    </location>
</feature>
<feature type="compositionally biased region" description="Low complexity" evidence="13">
    <location>
        <begin position="1845"/>
        <end position="1857"/>
    </location>
</feature>
<feature type="compositionally biased region" description="Gly residues" evidence="13">
    <location>
        <begin position="1"/>
        <end position="12"/>
    </location>
</feature>
<dbReference type="CDD" id="cd00086">
    <property type="entry name" value="homeodomain"/>
    <property type="match status" value="4"/>
</dbReference>
<feature type="compositionally biased region" description="Acidic residues" evidence="13">
    <location>
        <begin position="302"/>
        <end position="312"/>
    </location>
</feature>
<feature type="domain" description="C2H2-type" evidence="15">
    <location>
        <begin position="1227"/>
        <end position="1258"/>
    </location>
</feature>
<feature type="domain" description="C2H2-type" evidence="15">
    <location>
        <begin position="1080"/>
        <end position="1108"/>
    </location>
</feature>
<accession>A0AAW1E2N0</accession>
<feature type="region of interest" description="Disordered" evidence="13">
    <location>
        <begin position="816"/>
        <end position="897"/>
    </location>
</feature>
<feature type="domain" description="C2H2-type" evidence="15">
    <location>
        <begin position="2611"/>
        <end position="2639"/>
    </location>
</feature>
<evidence type="ECO:0000256" key="13">
    <source>
        <dbReference type="SAM" id="MobiDB-lite"/>
    </source>
</evidence>
<feature type="region of interest" description="Disordered" evidence="13">
    <location>
        <begin position="942"/>
        <end position="988"/>
    </location>
</feature>
<dbReference type="InterPro" id="IPR017970">
    <property type="entry name" value="Homeobox_CS"/>
</dbReference>
<keyword evidence="3" id="KW-0479">Metal-binding</keyword>
<keyword evidence="7 11" id="KW-0238">DNA-binding</keyword>
<feature type="compositionally biased region" description="Low complexity" evidence="13">
    <location>
        <begin position="2747"/>
        <end position="2765"/>
    </location>
</feature>
<feature type="DNA-binding region" description="Homeobox" evidence="11">
    <location>
        <begin position="2535"/>
        <end position="2594"/>
    </location>
</feature>
<dbReference type="FunFam" id="3.30.160.60:FF:000081">
    <property type="entry name" value="Zinc finger homeobox protein 4"/>
    <property type="match status" value="1"/>
</dbReference>
<feature type="region of interest" description="Disordered" evidence="13">
    <location>
        <begin position="468"/>
        <end position="508"/>
    </location>
</feature>
<dbReference type="EMBL" id="JBCEZU010000575">
    <property type="protein sequence ID" value="KAK9516764.1"/>
    <property type="molecule type" value="Genomic_DNA"/>
</dbReference>
<feature type="compositionally biased region" description="Pro residues" evidence="13">
    <location>
        <begin position="198"/>
        <end position="210"/>
    </location>
</feature>
<feature type="domain" description="C2H2-type" evidence="15">
    <location>
        <begin position="423"/>
        <end position="452"/>
    </location>
</feature>
<feature type="compositionally biased region" description="Basic and acidic residues" evidence="13">
    <location>
        <begin position="1664"/>
        <end position="1675"/>
    </location>
</feature>
<evidence type="ECO:0000256" key="4">
    <source>
        <dbReference type="ARBA" id="ARBA00022737"/>
    </source>
</evidence>
<keyword evidence="17" id="KW-1185">Reference proteome</keyword>
<feature type="DNA-binding region" description="Homeobox" evidence="11">
    <location>
        <begin position="2117"/>
        <end position="2176"/>
    </location>
</feature>
<evidence type="ECO:0000256" key="6">
    <source>
        <dbReference type="ARBA" id="ARBA00022833"/>
    </source>
</evidence>
<dbReference type="GO" id="GO:0045664">
    <property type="term" value="P:regulation of neuron differentiation"/>
    <property type="evidence" value="ECO:0007669"/>
    <property type="project" value="TreeGrafter"/>
</dbReference>
<dbReference type="InterPro" id="IPR051968">
    <property type="entry name" value="ZnFinger_Homeobox_TR"/>
</dbReference>
<name>A0AAW1E2N0_ZOAVI</name>
<evidence type="ECO:0000256" key="10">
    <source>
        <dbReference type="PROSITE-ProRule" id="PRU00042"/>
    </source>
</evidence>
<feature type="compositionally biased region" description="Basic and acidic residues" evidence="13">
    <location>
        <begin position="850"/>
        <end position="867"/>
    </location>
</feature>
<feature type="DNA-binding region" description="Homeobox" evidence="11">
    <location>
        <begin position="2757"/>
        <end position="2816"/>
    </location>
</feature>
<feature type="compositionally biased region" description="Basic and acidic residues" evidence="13">
    <location>
        <begin position="2174"/>
        <end position="2185"/>
    </location>
</feature>
<gene>
    <name evidence="16" type="ORF">VZT92_024676</name>
</gene>
<feature type="compositionally biased region" description="Polar residues" evidence="13">
    <location>
        <begin position="969"/>
        <end position="988"/>
    </location>
</feature>
<feature type="compositionally biased region" description="Pro residues" evidence="13">
    <location>
        <begin position="1031"/>
        <end position="1044"/>
    </location>
</feature>
<feature type="region of interest" description="Disordered" evidence="13">
    <location>
        <begin position="2300"/>
        <end position="2373"/>
    </location>
</feature>
<feature type="compositionally biased region" description="Acidic residues" evidence="13">
    <location>
        <begin position="139"/>
        <end position="156"/>
    </location>
</feature>
<feature type="region of interest" description="Disordered" evidence="13">
    <location>
        <begin position="2690"/>
        <end position="2765"/>
    </location>
</feature>
<feature type="compositionally biased region" description="Polar residues" evidence="13">
    <location>
        <begin position="1962"/>
        <end position="1995"/>
    </location>
</feature>
<feature type="compositionally biased region" description="Low complexity" evidence="13">
    <location>
        <begin position="2304"/>
        <end position="2327"/>
    </location>
</feature>
<feature type="domain" description="C2H2-type" evidence="15">
    <location>
        <begin position="1708"/>
        <end position="1736"/>
    </location>
</feature>
<reference evidence="16 17" key="1">
    <citation type="journal article" date="2024" name="Genome Biol. Evol.">
        <title>Chromosome-level genome assembly of the viviparous eelpout Zoarces viviparus.</title>
        <authorList>
            <person name="Fuhrmann N."/>
            <person name="Brasseur M.V."/>
            <person name="Bakowski C.E."/>
            <person name="Podsiadlowski L."/>
            <person name="Prost S."/>
            <person name="Krehenwinkel H."/>
            <person name="Mayer C."/>
        </authorList>
    </citation>
    <scope>NUCLEOTIDE SEQUENCE [LARGE SCALE GENOMIC DNA]</scope>
    <source>
        <strain evidence="16">NO-MEL_2022_Ind0_liver</strain>
    </source>
</reference>
<dbReference type="SUPFAM" id="SSF57667">
    <property type="entry name" value="beta-beta-alpha zinc fingers"/>
    <property type="match status" value="3"/>
</dbReference>
<dbReference type="GO" id="GO:0000981">
    <property type="term" value="F:DNA-binding transcription factor activity, RNA polymerase II-specific"/>
    <property type="evidence" value="ECO:0007669"/>
    <property type="project" value="InterPro"/>
</dbReference>
<feature type="compositionally biased region" description="Basic and acidic residues" evidence="13">
    <location>
        <begin position="69"/>
        <end position="87"/>
    </location>
</feature>
<evidence type="ECO:0000256" key="11">
    <source>
        <dbReference type="PROSITE-ProRule" id="PRU00108"/>
    </source>
</evidence>
<dbReference type="Gene3D" id="1.10.10.60">
    <property type="entry name" value="Homeodomain-like"/>
    <property type="match status" value="4"/>
</dbReference>
<evidence type="ECO:0000256" key="12">
    <source>
        <dbReference type="RuleBase" id="RU000682"/>
    </source>
</evidence>
<feature type="region of interest" description="Disordered" evidence="13">
    <location>
        <begin position="2172"/>
        <end position="2222"/>
    </location>
</feature>
<feature type="compositionally biased region" description="Low complexity" evidence="13">
    <location>
        <begin position="1815"/>
        <end position="1828"/>
    </location>
</feature>
<dbReference type="InterPro" id="IPR001356">
    <property type="entry name" value="HD"/>
</dbReference>
<feature type="region of interest" description="Disordered" evidence="13">
    <location>
        <begin position="1009"/>
        <end position="1047"/>
    </location>
</feature>
<keyword evidence="6" id="KW-0862">Zinc</keyword>
<comment type="subcellular location">
    <subcellularLocation>
        <location evidence="2 11 12">Nucleus</location>
    </subcellularLocation>
</comment>
<evidence type="ECO:0000256" key="2">
    <source>
        <dbReference type="ARBA" id="ARBA00004123"/>
    </source>
</evidence>
<keyword evidence="4" id="KW-0677">Repeat</keyword>
<feature type="compositionally biased region" description="Polar residues" evidence="13">
    <location>
        <begin position="2506"/>
        <end position="2521"/>
    </location>
</feature>
<dbReference type="Pfam" id="PF00046">
    <property type="entry name" value="Homeodomain"/>
    <property type="match status" value="4"/>
</dbReference>
<dbReference type="PROSITE" id="PS50157">
    <property type="entry name" value="ZINC_FINGER_C2H2_2"/>
    <property type="match status" value="7"/>
</dbReference>
<feature type="domain" description="C2H2-type" evidence="15">
    <location>
        <begin position="1052"/>
        <end position="1079"/>
    </location>
</feature>
<dbReference type="SUPFAM" id="SSF46689">
    <property type="entry name" value="Homeodomain-like"/>
    <property type="match status" value="4"/>
</dbReference>
<dbReference type="InterPro" id="IPR009057">
    <property type="entry name" value="Homeodomain-like_sf"/>
</dbReference>
<evidence type="ECO:0000256" key="9">
    <source>
        <dbReference type="ARBA" id="ARBA00023242"/>
    </source>
</evidence>
<feature type="region of interest" description="Disordered" evidence="13">
    <location>
        <begin position="2090"/>
        <end position="2126"/>
    </location>
</feature>
<feature type="compositionally biased region" description="Acidic residues" evidence="13">
    <location>
        <begin position="2704"/>
        <end position="2720"/>
    </location>
</feature>
<feature type="region of interest" description="Disordered" evidence="13">
    <location>
        <begin position="267"/>
        <end position="317"/>
    </location>
</feature>
<dbReference type="Pfam" id="PF24056">
    <property type="entry name" value="zf-C2H2_ZFHX3"/>
    <property type="match status" value="1"/>
</dbReference>
<evidence type="ECO:0000256" key="5">
    <source>
        <dbReference type="ARBA" id="ARBA00022771"/>
    </source>
</evidence>
<dbReference type="Gene3D" id="3.30.160.60">
    <property type="entry name" value="Classic Zinc Finger"/>
    <property type="match status" value="3"/>
</dbReference>
<feature type="domain" description="Homeobox" evidence="14">
    <location>
        <begin position="1996"/>
        <end position="2056"/>
    </location>
</feature>
<feature type="compositionally biased region" description="Low complexity" evidence="13">
    <location>
        <begin position="1308"/>
        <end position="1338"/>
    </location>
</feature>
<dbReference type="GO" id="GO:0000978">
    <property type="term" value="F:RNA polymerase II cis-regulatory region sequence-specific DNA binding"/>
    <property type="evidence" value="ECO:0007669"/>
    <property type="project" value="TreeGrafter"/>
</dbReference>
<sequence>MDSGEGGGGDGGGGEERDADLSPQALSLPLLTLAVVPEQGSSSHTSAMAPAKEPLTLPQQEEEGVEGSQAREETQRGEQKEGGRHSQETGACQKQGLEGDFGEGNLSGQRKEEGEVHVGVGEASVTGGLPAALSSRGGEEEEEEEEEEQEKEEEEAISNQSQTKSKCSLLPQQSQHSSSSSTAKASGTLDSKIAASPKPSPTPSTSPKPSPFLSTSPKHFTCPSSFSALLSETEVKDIKGDQGWISEFPQSFKSQQSTLAFTLAGTEPASTPAEDDGPAGVPHSSISDGDGAKAPEPNDSQLDTEVDDERDKEEEQKEAVLKNLNQDLSPNSLTSHMTIMHSRNSCKTLKCPKCNWHYKSQHTLQVHMKEKHPETGGQCVCGASGGKCVCGGATRGVCSYCSSGKPHPRLARGETYACGYKPYRCEVCDYATSSKGNLSIHMQSDKHLNNVQNGGHSNGLMHTSHITTNNSSSSDGNAVDEPTYKPPLSTPMPTTQPTKLSPPAHTHSHGKRWRCDVCDYETSIARNLRIHTTSEKHTHNMLRLQRGYYLSHCRSLAPQLKHLQNAGAELSLNMRLTSQQVADQPVTLGSTLTPSPSPSPSPPPAPSLSPTEPLSHGGVFQCLVCSCFSSDSLESVEQHLNAPRSLPQSEWCSLVAGGCHCMLCGYTTQLRANFSLHCQTDRHRTRYQLAAHLQEGGDRGQEGAALIAKGNPVQLRCNLCDYVTSSLDKLRGHSLSSHHEASVRVYRFLQQYDGEVDGGSWLFHCLLCNHSSSSKLQVMKHSQTLTHQQREGLLQLQPMGGEELAAIFTIRKSPDGVTGELSEDIETSSETTTGPLDTTKDICNLGAKMISKETETTREEEREKRESFPSVKRPSSECEEMENSISTKRPRIHQQNQNQQTVQCPLCQVKLPHAHLRQHLTHVHSVAQDCVDKLISTVTLSMEQPQPQLQTEPQTDDTQKNKNTKNTNANCSHTADSSASLDSQKNQDISVENTEGDVAAPKDVTALLTPPLEDNTTHPSNGRLAPQSPTQTPPSSPIGDPPPLSDRHGYRFRCSRCSLAFPTQEKLQLHWQYHAMRAATECPFCSRRCRSQEALQRHMQNTHSQLDNTQGQNTLLPPHTAQYMEQNTSSVQQDFSLSPQLGQEAGEGEDEEMEEEVLGIEVKEEEEEEVQLKEKNVIGEVDGDEEELTEPEKGPHEDIISEPTYSSLVRKISNPTMDRYLDPTRPYKCTVCSESFTQKTILLVHYNSVSHLHRARRALQDSGTGVAVPEAPRGPDPRPYRCRLCGVGYSQSSTLDIHLRSVLHQTRARAAQNSAPQNPASSAAAPVSVPTTATQAATNREEISKALPFTKRPDVVSSSTSLLLGPGLAAEAQPTLSIPTNSQQAKSRVAELIASRNQLMLIQQQQLAQAQAQAQAQLQQHTALLQSQLMQHLPLGTENLLKQHFSLSPDNLLSLQQQLLLPFYLSGDMNINPELTVKSLELSQLVYANSIPKEQVKVEVKRESQPQIDEKQTQRQRSSSAVSQPKDRMQCEANVEAGCSGSANNQSEKGHSDSNLEEEKEEMPVPTFRNKCQKEETDSSSFTLHGFQCPPPRVPYTAVNGEPVRALLQSYGYELALQYIQCRERHQQQITTHMIPDKQECSDSNKMEVCSEEEKVELSGLQDGKPEDCDKDNKQVEGNGEILSLPHDKKKKDKESVNKEIGCCERGEKCRDCGKFFSDALILKSHREYIHRKMFPTPALERFSREYRLQYDQMYPLTQPKSGENSTASAGAPVPVPSSESEPSLEPVMPQVKSLAPSPVPSFSDPITKTFALATDPATTSPTPSSSPFISQSQDCPQPEAPIPSTADAATSQTTSPANAIPLTLPKIPMLPLALPQLPKAQLPLPELTLPHIPFPMDLPLLSPVMMQSMGLQPQSWLDLSVNPELAKLYQSQLNTALLGQQPQLSPSLLVQQPQLSPALQGQPSQINSALQGQPSQYSPVQTGQQPQVSPTILEQQGKRTRTRISEEQLTVLRKHFDINTLPSDEDMNKMSGMSGLPHKVIKHWFRNTLFKERQRDKDSPYNFNNPPTIALEEPREVAQNQPLSLSPCPLSPGLPAHTSPLPQTTDLLRGEPHRGRRSSRTRFTEQQLETLQGVFEATPYPREEEYDRMSALLSLPNRIIVVWFQNARQRARKNQDRGTDDGFEGKNQLDNIHRQRNGSNKNDDDDNSCGDEAQGESQNENSMDLTYEYYTNPDSPVLDSSSHCIESEHLTADGEPTPVTKQQEDKTISSQANKSLALVQTLNEISDADIQRKEIVQAMKAGSSPQPEPSLQPESRPQPRSSSSSQKTVQAITSTAHSSQGHTCSPPSDPAVDKPVDTSPSLPAASESDTSHIRLPDATSCLSTETQQKTQLQPQTQAQFQCSLCPVTLPSFQLWQEHQTRHLLAAQSQVQFLHSGFTDRTMPYMMLHPNHTLMASQMLSGAMSQMHPNPTHSMISHLNSIQINNTLSDHSSNNLTSLSQSTLTPMKQNSKLMSETSFEGQRSGREIEEEHRRDKRQRTTITPEQLEVLYQRYSMDSNPTRGVLEGIARDVGLSRRVVQVWFQNTRARERKGQFRSMGPGSSFSLGLNHLRCPFCRALFKVKSALDAHMRSRHWAEAERAGYNLSMSNGSNGQIGMAMSSVMDRPGPSISSNLIPNHGYVIINKELSTKPPMTSLSSTTDLNNPEDDDDYEEDDEEYPCEEGSSTADQGSPSPEGSGGPSSDWGETQSLQQHQHQQQRQRTQMSHFQVLQLRDFYRSHRTPNRHECETLGQELGLPHRVVQVWFQNARAKEKRARSLSSDSAEREQAELSAGAGERDRA</sequence>
<dbReference type="GO" id="GO:0008270">
    <property type="term" value="F:zinc ion binding"/>
    <property type="evidence" value="ECO:0007669"/>
    <property type="project" value="UniProtKB-KW"/>
</dbReference>
<feature type="region of interest" description="Disordered" evidence="13">
    <location>
        <begin position="1815"/>
        <end position="1857"/>
    </location>
</feature>
<feature type="compositionally biased region" description="Low complexity" evidence="13">
    <location>
        <begin position="943"/>
        <end position="953"/>
    </location>
</feature>
<keyword evidence="8 11" id="KW-0371">Homeobox</keyword>
<feature type="compositionally biased region" description="Polar residues" evidence="13">
    <location>
        <begin position="2328"/>
        <end position="2347"/>
    </location>
</feature>
<feature type="domain" description="Homeobox" evidence="14">
    <location>
        <begin position="2115"/>
        <end position="2175"/>
    </location>
</feature>
<dbReference type="SMART" id="SM00355">
    <property type="entry name" value="ZnF_C2H2"/>
    <property type="match status" value="14"/>
</dbReference>
<feature type="compositionally biased region" description="Basic and acidic residues" evidence="13">
    <location>
        <begin position="2523"/>
        <end position="2533"/>
    </location>
</feature>
<comment type="function">
    <text evidence="1">Sequence-specific transcription factor which is part of a developmental regulatory system that provides cells with specific positional identities on the anterior-posterior axis.</text>
</comment>
<organism evidence="16 17">
    <name type="scientific">Zoarces viviparus</name>
    <name type="common">Viviparous eelpout</name>
    <name type="synonym">Blennius viviparus</name>
    <dbReference type="NCBI Taxonomy" id="48416"/>
    <lineage>
        <taxon>Eukaryota</taxon>
        <taxon>Metazoa</taxon>
        <taxon>Chordata</taxon>
        <taxon>Craniata</taxon>
        <taxon>Vertebrata</taxon>
        <taxon>Euteleostomi</taxon>
        <taxon>Actinopterygii</taxon>
        <taxon>Neopterygii</taxon>
        <taxon>Teleostei</taxon>
        <taxon>Neoteleostei</taxon>
        <taxon>Acanthomorphata</taxon>
        <taxon>Eupercaria</taxon>
        <taxon>Perciformes</taxon>
        <taxon>Cottioidei</taxon>
        <taxon>Zoarcales</taxon>
        <taxon>Zoarcidae</taxon>
        <taxon>Zoarcinae</taxon>
        <taxon>Zoarces</taxon>
    </lineage>
</organism>
<feature type="compositionally biased region" description="Basic and acidic residues" evidence="13">
    <location>
        <begin position="1498"/>
        <end position="1513"/>
    </location>
</feature>
<feature type="compositionally biased region" description="Low complexity" evidence="13">
    <location>
        <begin position="1766"/>
        <end position="1790"/>
    </location>
</feature>
<evidence type="ECO:0000259" key="14">
    <source>
        <dbReference type="PROSITE" id="PS50071"/>
    </source>
</evidence>
<evidence type="ECO:0000259" key="15">
    <source>
        <dbReference type="PROSITE" id="PS50157"/>
    </source>
</evidence>
<keyword evidence="9 11" id="KW-0539">Nucleus</keyword>
<feature type="region of interest" description="Disordered" evidence="13">
    <location>
        <begin position="1"/>
        <end position="224"/>
    </location>
</feature>
<comment type="caution">
    <text evidence="16">The sequence shown here is derived from an EMBL/GenBank/DDBJ whole genome shotgun (WGS) entry which is preliminary data.</text>
</comment>
<feature type="region of interest" description="Disordered" evidence="13">
    <location>
        <begin position="1498"/>
        <end position="1575"/>
    </location>
</feature>
<evidence type="ECO:0000256" key="1">
    <source>
        <dbReference type="ARBA" id="ARBA00003263"/>
    </source>
</evidence>
<dbReference type="GO" id="GO:0005634">
    <property type="term" value="C:nucleus"/>
    <property type="evidence" value="ECO:0007669"/>
    <property type="project" value="UniProtKB-SubCell"/>
</dbReference>
<keyword evidence="5 10" id="KW-0863">Zinc-finger</keyword>
<feature type="region of interest" description="Disordered" evidence="13">
    <location>
        <begin position="1956"/>
        <end position="2002"/>
    </location>
</feature>
<feature type="region of interest" description="Disordered" evidence="13">
    <location>
        <begin position="1308"/>
        <end position="1345"/>
    </location>
</feature>
<feature type="compositionally biased region" description="Low complexity" evidence="13">
    <location>
        <begin position="172"/>
        <end position="181"/>
    </location>
</feature>
<evidence type="ECO:0000256" key="8">
    <source>
        <dbReference type="ARBA" id="ARBA00023155"/>
    </source>
</evidence>
<evidence type="ECO:0000313" key="17">
    <source>
        <dbReference type="Proteomes" id="UP001488805"/>
    </source>
</evidence>
<dbReference type="SMART" id="SM00389">
    <property type="entry name" value="HOX"/>
    <property type="match status" value="4"/>
</dbReference>
<protein>
    <recommendedName>
        <fullName evidence="18">Zinc finger homeobox protein 3-like</fullName>
    </recommendedName>
</protein>
<dbReference type="PROSITE" id="PS00028">
    <property type="entry name" value="ZINC_FINGER_C2H2_1"/>
    <property type="match status" value="7"/>
</dbReference>
<feature type="region of interest" description="Disordered" evidence="13">
    <location>
        <begin position="2506"/>
        <end position="2538"/>
    </location>
</feature>
<feature type="DNA-binding region" description="Homeobox" evidence="11">
    <location>
        <begin position="1998"/>
        <end position="2057"/>
    </location>
</feature>
<feature type="compositionally biased region" description="Polar residues" evidence="13">
    <location>
        <begin position="2691"/>
        <end position="2703"/>
    </location>
</feature>
<dbReference type="PROSITE" id="PS50071">
    <property type="entry name" value="HOMEOBOX_2"/>
    <property type="match status" value="4"/>
</dbReference>
<dbReference type="PROSITE" id="PS00027">
    <property type="entry name" value="HOMEOBOX_1"/>
    <property type="match status" value="2"/>
</dbReference>
<evidence type="ECO:0000256" key="7">
    <source>
        <dbReference type="ARBA" id="ARBA00023125"/>
    </source>
</evidence>
<proteinExistence type="predicted"/>
<feature type="domain" description="C2H2-type" evidence="15">
    <location>
        <begin position="1280"/>
        <end position="1309"/>
    </location>
</feature>
<feature type="region of interest" description="Disordered" evidence="13">
    <location>
        <begin position="2810"/>
        <end position="2840"/>
    </location>
</feature>
<dbReference type="InterPro" id="IPR013087">
    <property type="entry name" value="Znf_C2H2_type"/>
</dbReference>
<dbReference type="Proteomes" id="UP001488805">
    <property type="component" value="Unassembled WGS sequence"/>
</dbReference>
<feature type="compositionally biased region" description="Polar residues" evidence="13">
    <location>
        <begin position="157"/>
        <end position="166"/>
    </location>
</feature>
<dbReference type="PANTHER" id="PTHR45891">
    <property type="entry name" value="ZINC FINGER HOMEOBOX PROTEIN"/>
    <property type="match status" value="1"/>
</dbReference>
<dbReference type="PANTHER" id="PTHR45891:SF1">
    <property type="entry name" value="ZINC FINGER HOMEOBOX PROTEIN 2"/>
    <property type="match status" value="1"/>
</dbReference>
<evidence type="ECO:0000313" key="16">
    <source>
        <dbReference type="EMBL" id="KAK9516764.1"/>
    </source>
</evidence>